<accession>V8RE28</accession>
<evidence type="ECO:0000313" key="2">
    <source>
        <dbReference type="EMBL" id="ETF10376.1"/>
    </source>
</evidence>
<feature type="region of interest" description="Disordered" evidence="1">
    <location>
        <begin position="1"/>
        <end position="27"/>
    </location>
</feature>
<proteinExistence type="predicted"/>
<evidence type="ECO:0000256" key="1">
    <source>
        <dbReference type="SAM" id="MobiDB-lite"/>
    </source>
</evidence>
<organism evidence="2 3">
    <name type="scientific">Pseudomonas moraviensis R28-S</name>
    <dbReference type="NCBI Taxonomy" id="1395516"/>
    <lineage>
        <taxon>Bacteria</taxon>
        <taxon>Pseudomonadati</taxon>
        <taxon>Pseudomonadota</taxon>
        <taxon>Gammaproteobacteria</taxon>
        <taxon>Pseudomonadales</taxon>
        <taxon>Pseudomonadaceae</taxon>
        <taxon>Pseudomonas</taxon>
    </lineage>
</organism>
<dbReference type="PATRIC" id="fig|1395516.4.peg.119"/>
<evidence type="ECO:0000313" key="3">
    <source>
        <dbReference type="Proteomes" id="UP000024771"/>
    </source>
</evidence>
<dbReference type="EMBL" id="AYMZ01000001">
    <property type="protein sequence ID" value="ETF10376.1"/>
    <property type="molecule type" value="Genomic_DNA"/>
</dbReference>
<gene>
    <name evidence="2" type="ORF">PMO01_00580</name>
</gene>
<dbReference type="AlphaFoldDB" id="V8RE28"/>
<dbReference type="Proteomes" id="UP000024771">
    <property type="component" value="Chromosome"/>
</dbReference>
<name>V8RE28_9PSED</name>
<sequence length="37" mass="4086">MGISDDSFDVRTLPPHPSPLPQGGEGERELIFMLFKA</sequence>
<dbReference type="HOGENOM" id="CLU_3347460_0_0_6"/>
<protein>
    <submittedName>
        <fullName evidence="2">Uncharacterized protein</fullName>
    </submittedName>
</protein>
<comment type="caution">
    <text evidence="2">The sequence shown here is derived from an EMBL/GenBank/DDBJ whole genome shotgun (WGS) entry which is preliminary data.</text>
</comment>
<reference evidence="2 3" key="1">
    <citation type="journal article" date="2014" name="Genome Announc.">
        <title>Draft Genome Sequence of Pseudomonas moraviensis R28-S.</title>
        <authorList>
            <person name="Hunter S.S."/>
            <person name="Yano H."/>
            <person name="Loftie-Eaton W."/>
            <person name="Hughes J."/>
            <person name="De Gelder L."/>
            <person name="Stragier P."/>
            <person name="De Vos P."/>
            <person name="Settles M.L."/>
            <person name="Top E.M."/>
        </authorList>
    </citation>
    <scope>NUCLEOTIDE SEQUENCE [LARGE SCALE GENOMIC DNA]</scope>
    <source>
        <strain evidence="3">R28</strain>
    </source>
</reference>